<dbReference type="AlphaFoldDB" id="A0A517YA21"/>
<dbReference type="EMBL" id="CP036274">
    <property type="protein sequence ID" value="QDU27080.1"/>
    <property type="molecule type" value="Genomic_DNA"/>
</dbReference>
<gene>
    <name evidence="2" type="ORF">ETAA8_21640</name>
</gene>
<sequence precursor="true">MIDRRKWLAGVAAGGALLSPLARALTAQAASAVEPPAPKRFVFVVFENGLRESEVQPEGVPLATEKTRITSLDALKLPAKVIDPFEPFKDRLTIIQGLRGTHLNPNHGAGYGTLSGLPQAPADKRRVRAESIDAALAIISPGLFPLVVLGINGGYTDTSTAYGLSAWGQGKPIPIQCRPELAYESLFGAAGTDRNDFLARKNLLDFVSGDLKQIKSGLGSAERQQLDYHLDALESLSKRWGKLGTLKEDGRLARHAPRPAVAPPQSMPDVIDAQFDIATAALSAGLTNVITITSGMGSLGPNYKGFSNMGQHSAGHGNPDPELGVRGTEVVRRAHHFMAERTADLMKHLQSIPEGNGTMLDNTLVVFMSDSAERQHSQGTQWPIVLLGNLGGTLKTGHLVSYPMTAKTVENDYGESREAGTGLPTNPTLNRLFCTLLHAAGAPRENFNLLVTGLDQNGPLTELLA</sequence>
<evidence type="ECO:0000313" key="2">
    <source>
        <dbReference type="EMBL" id="QDU27080.1"/>
    </source>
</evidence>
<dbReference type="PROSITE" id="PS51318">
    <property type="entry name" value="TAT"/>
    <property type="match status" value="1"/>
</dbReference>
<evidence type="ECO:0000256" key="1">
    <source>
        <dbReference type="SAM" id="SignalP"/>
    </source>
</evidence>
<feature type="signal peptide" evidence="1">
    <location>
        <begin position="1"/>
        <end position="24"/>
    </location>
</feature>
<keyword evidence="3" id="KW-1185">Reference proteome</keyword>
<dbReference type="Proteomes" id="UP000315017">
    <property type="component" value="Chromosome"/>
</dbReference>
<evidence type="ECO:0008006" key="4">
    <source>
        <dbReference type="Google" id="ProtNLM"/>
    </source>
</evidence>
<name>A0A517YA21_9BACT</name>
<dbReference type="KEGG" id="aagg:ETAA8_21640"/>
<keyword evidence="1" id="KW-0732">Signal</keyword>
<evidence type="ECO:0000313" key="3">
    <source>
        <dbReference type="Proteomes" id="UP000315017"/>
    </source>
</evidence>
<protein>
    <recommendedName>
        <fullName evidence="4">DUF1552 domain-containing protein</fullName>
    </recommendedName>
</protein>
<feature type="chain" id="PRO_5021931775" description="DUF1552 domain-containing protein" evidence="1">
    <location>
        <begin position="25"/>
        <end position="465"/>
    </location>
</feature>
<dbReference type="InterPro" id="IPR006311">
    <property type="entry name" value="TAT_signal"/>
</dbReference>
<reference evidence="2 3" key="1">
    <citation type="submission" date="2019-02" db="EMBL/GenBank/DDBJ databases">
        <title>Deep-cultivation of Planctomycetes and their phenomic and genomic characterization uncovers novel biology.</title>
        <authorList>
            <person name="Wiegand S."/>
            <person name="Jogler M."/>
            <person name="Boedeker C."/>
            <person name="Pinto D."/>
            <person name="Vollmers J."/>
            <person name="Rivas-Marin E."/>
            <person name="Kohn T."/>
            <person name="Peeters S.H."/>
            <person name="Heuer A."/>
            <person name="Rast P."/>
            <person name="Oberbeckmann S."/>
            <person name="Bunk B."/>
            <person name="Jeske O."/>
            <person name="Meyerdierks A."/>
            <person name="Storesund J.E."/>
            <person name="Kallscheuer N."/>
            <person name="Luecker S."/>
            <person name="Lage O.M."/>
            <person name="Pohl T."/>
            <person name="Merkel B.J."/>
            <person name="Hornburger P."/>
            <person name="Mueller R.-W."/>
            <person name="Bruemmer F."/>
            <person name="Labrenz M."/>
            <person name="Spormann A.M."/>
            <person name="Op den Camp H."/>
            <person name="Overmann J."/>
            <person name="Amann R."/>
            <person name="Jetten M.S.M."/>
            <person name="Mascher T."/>
            <person name="Medema M.H."/>
            <person name="Devos D.P."/>
            <person name="Kaster A.-K."/>
            <person name="Ovreas L."/>
            <person name="Rohde M."/>
            <person name="Galperin M.Y."/>
            <person name="Jogler C."/>
        </authorList>
    </citation>
    <scope>NUCLEOTIDE SEQUENCE [LARGE SCALE GENOMIC DNA]</scope>
    <source>
        <strain evidence="2 3">ETA_A8</strain>
    </source>
</reference>
<accession>A0A517YA21</accession>
<dbReference type="Pfam" id="PF07586">
    <property type="entry name" value="HXXSHH"/>
    <property type="match status" value="1"/>
</dbReference>
<dbReference type="OrthoDB" id="5695065at2"/>
<proteinExistence type="predicted"/>
<dbReference type="InterPro" id="IPR011447">
    <property type="entry name" value="DUF1552"/>
</dbReference>
<organism evidence="2 3">
    <name type="scientific">Anatilimnocola aggregata</name>
    <dbReference type="NCBI Taxonomy" id="2528021"/>
    <lineage>
        <taxon>Bacteria</taxon>
        <taxon>Pseudomonadati</taxon>
        <taxon>Planctomycetota</taxon>
        <taxon>Planctomycetia</taxon>
        <taxon>Pirellulales</taxon>
        <taxon>Pirellulaceae</taxon>
        <taxon>Anatilimnocola</taxon>
    </lineage>
</organism>
<dbReference type="RefSeq" id="WP_145087954.1">
    <property type="nucleotide sequence ID" value="NZ_CP036274.1"/>
</dbReference>